<evidence type="ECO:0000256" key="3">
    <source>
        <dbReference type="ARBA" id="ARBA00022475"/>
    </source>
</evidence>
<dbReference type="Pfam" id="PF00005">
    <property type="entry name" value="ABC_tran"/>
    <property type="match status" value="1"/>
</dbReference>
<feature type="transmembrane region" description="Helical" evidence="11">
    <location>
        <begin position="280"/>
        <end position="301"/>
    </location>
</feature>
<dbReference type="PROSITE" id="PS50929">
    <property type="entry name" value="ABC_TM1F"/>
    <property type="match status" value="1"/>
</dbReference>
<evidence type="ECO:0000256" key="5">
    <source>
        <dbReference type="ARBA" id="ARBA00022741"/>
    </source>
</evidence>
<evidence type="ECO:0000256" key="2">
    <source>
        <dbReference type="ARBA" id="ARBA00022448"/>
    </source>
</evidence>
<dbReference type="InterPro" id="IPR017871">
    <property type="entry name" value="ABC_transporter-like_CS"/>
</dbReference>
<evidence type="ECO:0000256" key="8">
    <source>
        <dbReference type="ARBA" id="ARBA00022989"/>
    </source>
</evidence>
<evidence type="ECO:0000256" key="1">
    <source>
        <dbReference type="ARBA" id="ARBA00004651"/>
    </source>
</evidence>
<dbReference type="SUPFAM" id="SSF52540">
    <property type="entry name" value="P-loop containing nucleoside triphosphate hydrolases"/>
    <property type="match status" value="1"/>
</dbReference>
<feature type="transmembrane region" description="Helical" evidence="11">
    <location>
        <begin position="66"/>
        <end position="84"/>
    </location>
</feature>
<keyword evidence="6 14" id="KW-0067">ATP-binding</keyword>
<dbReference type="PANTHER" id="PTHR43394">
    <property type="entry name" value="ATP-DEPENDENT PERMEASE MDL1, MITOCHONDRIAL"/>
    <property type="match status" value="1"/>
</dbReference>
<dbReference type="CDD" id="cd18552">
    <property type="entry name" value="ABC_6TM_MsbA_like"/>
    <property type="match status" value="1"/>
</dbReference>
<dbReference type="Gene3D" id="3.40.50.300">
    <property type="entry name" value="P-loop containing nucleotide triphosphate hydrolases"/>
    <property type="match status" value="1"/>
</dbReference>
<evidence type="ECO:0000256" key="9">
    <source>
        <dbReference type="ARBA" id="ARBA00023055"/>
    </source>
</evidence>
<dbReference type="GO" id="GO:0016887">
    <property type="term" value="F:ATP hydrolysis activity"/>
    <property type="evidence" value="ECO:0007669"/>
    <property type="project" value="InterPro"/>
</dbReference>
<keyword evidence="5" id="KW-0547">Nucleotide-binding</keyword>
<sequence length="587" mass="64596">MKPMNGKRSYKSLGLYLRMMGYLRPYWGVFVISLVSMSIAAATEPAFTTLMKPLIDQGFVAKDNTTITWVPLAIVCLFLVRGITSFINEYSTSWLAGKLVMGLRNEMFQRLVNMPSAFYKENQSAHLLSRITYDAGMVTDAGFNIITVSIKDGIQVIGLIGVMFYTDWQLSLICLTVFPMVALCIRIVSKRLRRLSSLGQKQMASLTQVLSESIDCERVVKIYGGQEREISRFDSAAQAIRRNWIKQTSAISSNTSVTQLIIAVALSFVLYFATMRAQQNALTAGAFMTFLTSMTMLFAPIKRITNISQSLQRGLSAAESVFSFLDQSVEEDAGTIGLKTVAGRIEFDHVSFRYPSAERLTLDDVSFTIEPGETVALVGASGSGKTTLASLIPRFYLPSQGIIRLDGVPLGDWVLKDLRSHIALVSQDVLLFNDTVEANIAYGRQGKVDRAEIEAAARAANALEFIEQLPDGFDTVIGENGSRLSGGQRQRLAIARALLKNASILILDEATSALDSHSEMLVQSALDKLMANQTTLVIAHRLSTIENANRIVVMDQGRIVETGSHPDLLAHNGVYANLHRIQFKSAE</sequence>
<dbReference type="AlphaFoldDB" id="A0A918P2Q8"/>
<dbReference type="Gene3D" id="1.20.1560.10">
    <property type="entry name" value="ABC transporter type 1, transmembrane domain"/>
    <property type="match status" value="1"/>
</dbReference>
<evidence type="ECO:0000313" key="14">
    <source>
        <dbReference type="EMBL" id="GGY16624.1"/>
    </source>
</evidence>
<accession>A0A918P2Q8</accession>
<dbReference type="PROSITE" id="PS00211">
    <property type="entry name" value="ABC_TRANSPORTER_1"/>
    <property type="match status" value="1"/>
</dbReference>
<dbReference type="InterPro" id="IPR003439">
    <property type="entry name" value="ABC_transporter-like_ATP-bd"/>
</dbReference>
<evidence type="ECO:0000259" key="12">
    <source>
        <dbReference type="PROSITE" id="PS50893"/>
    </source>
</evidence>
<dbReference type="InterPro" id="IPR003593">
    <property type="entry name" value="AAA+_ATPase"/>
</dbReference>
<dbReference type="InterPro" id="IPR011917">
    <property type="entry name" value="ABC_transpr_lipidA"/>
</dbReference>
<proteinExistence type="predicted"/>
<organism evidence="14 15">
    <name type="scientific">Paludibacterium paludis</name>
    <dbReference type="NCBI Taxonomy" id="1225769"/>
    <lineage>
        <taxon>Bacteria</taxon>
        <taxon>Pseudomonadati</taxon>
        <taxon>Pseudomonadota</taxon>
        <taxon>Betaproteobacteria</taxon>
        <taxon>Neisseriales</taxon>
        <taxon>Chromobacteriaceae</taxon>
        <taxon>Paludibacterium</taxon>
    </lineage>
</organism>
<dbReference type="SMART" id="SM00382">
    <property type="entry name" value="AAA"/>
    <property type="match status" value="1"/>
</dbReference>
<feature type="transmembrane region" description="Helical" evidence="11">
    <location>
        <begin position="170"/>
        <end position="188"/>
    </location>
</feature>
<dbReference type="InterPro" id="IPR036640">
    <property type="entry name" value="ABC1_TM_sf"/>
</dbReference>
<dbReference type="SUPFAM" id="SSF90123">
    <property type="entry name" value="ABC transporter transmembrane region"/>
    <property type="match status" value="1"/>
</dbReference>
<dbReference type="InterPro" id="IPR027417">
    <property type="entry name" value="P-loop_NTPase"/>
</dbReference>
<name>A0A918P2Q8_9NEIS</name>
<dbReference type="Pfam" id="PF00664">
    <property type="entry name" value="ABC_membrane"/>
    <property type="match status" value="1"/>
</dbReference>
<evidence type="ECO:0000256" key="10">
    <source>
        <dbReference type="ARBA" id="ARBA00023136"/>
    </source>
</evidence>
<dbReference type="PANTHER" id="PTHR43394:SF1">
    <property type="entry name" value="ATP-BINDING CASSETTE SUB-FAMILY B MEMBER 10, MITOCHONDRIAL"/>
    <property type="match status" value="1"/>
</dbReference>
<evidence type="ECO:0000256" key="7">
    <source>
        <dbReference type="ARBA" id="ARBA00022967"/>
    </source>
</evidence>
<keyword evidence="9" id="KW-0445">Lipid transport</keyword>
<keyword evidence="8 11" id="KW-1133">Transmembrane helix</keyword>
<evidence type="ECO:0000256" key="11">
    <source>
        <dbReference type="SAM" id="Phobius"/>
    </source>
</evidence>
<dbReference type="GO" id="GO:0034040">
    <property type="term" value="F:ATPase-coupled lipid transmembrane transporter activity"/>
    <property type="evidence" value="ECO:0007669"/>
    <property type="project" value="InterPro"/>
</dbReference>
<protein>
    <submittedName>
        <fullName evidence="14">Lipid A export ATP-binding/permease protein MsbA</fullName>
    </submittedName>
</protein>
<keyword evidence="2" id="KW-0813">Transport</keyword>
<dbReference type="GO" id="GO:0015421">
    <property type="term" value="F:ABC-type oligopeptide transporter activity"/>
    <property type="evidence" value="ECO:0007669"/>
    <property type="project" value="TreeGrafter"/>
</dbReference>
<comment type="caution">
    <text evidence="14">The sequence shown here is derived from an EMBL/GenBank/DDBJ whole genome shotgun (WGS) entry which is preliminary data.</text>
</comment>
<reference evidence="14" key="2">
    <citation type="submission" date="2020-09" db="EMBL/GenBank/DDBJ databases">
        <authorList>
            <person name="Sun Q."/>
            <person name="Kim S."/>
        </authorList>
    </citation>
    <scope>NUCLEOTIDE SEQUENCE</scope>
    <source>
        <strain evidence="14">KCTC 32182</strain>
    </source>
</reference>
<evidence type="ECO:0000256" key="4">
    <source>
        <dbReference type="ARBA" id="ARBA00022692"/>
    </source>
</evidence>
<evidence type="ECO:0000313" key="15">
    <source>
        <dbReference type="Proteomes" id="UP000645257"/>
    </source>
</evidence>
<dbReference type="GO" id="GO:0005886">
    <property type="term" value="C:plasma membrane"/>
    <property type="evidence" value="ECO:0007669"/>
    <property type="project" value="UniProtKB-SubCell"/>
</dbReference>
<feature type="domain" description="ABC transmembrane type-1" evidence="13">
    <location>
        <begin position="31"/>
        <end position="313"/>
    </location>
</feature>
<evidence type="ECO:0000256" key="6">
    <source>
        <dbReference type="ARBA" id="ARBA00022840"/>
    </source>
</evidence>
<gene>
    <name evidence="14" type="primary">msbA</name>
    <name evidence="14" type="ORF">GCM10011289_19920</name>
</gene>
<dbReference type="FunFam" id="3.40.50.300:FF:000140">
    <property type="entry name" value="Lipid A export ATP-binding/permease protein MsbA"/>
    <property type="match status" value="1"/>
</dbReference>
<keyword evidence="3" id="KW-1003">Cell membrane</keyword>
<comment type="subcellular location">
    <subcellularLocation>
        <location evidence="1">Cell membrane</location>
        <topology evidence="1">Multi-pass membrane protein</topology>
    </subcellularLocation>
</comment>
<dbReference type="InterPro" id="IPR039421">
    <property type="entry name" value="Type_1_exporter"/>
</dbReference>
<evidence type="ECO:0000259" key="13">
    <source>
        <dbReference type="PROSITE" id="PS50929"/>
    </source>
</evidence>
<dbReference type="NCBIfam" id="TIGR02203">
    <property type="entry name" value="MsbA_lipidA"/>
    <property type="match status" value="1"/>
</dbReference>
<feature type="domain" description="ABC transporter" evidence="12">
    <location>
        <begin position="345"/>
        <end position="581"/>
    </location>
</feature>
<feature type="transmembrane region" description="Helical" evidence="11">
    <location>
        <begin position="141"/>
        <end position="164"/>
    </location>
</feature>
<dbReference type="Proteomes" id="UP000645257">
    <property type="component" value="Unassembled WGS sequence"/>
</dbReference>
<dbReference type="EMBL" id="BMYX01000010">
    <property type="protein sequence ID" value="GGY16624.1"/>
    <property type="molecule type" value="Genomic_DNA"/>
</dbReference>
<keyword evidence="10 11" id="KW-0472">Membrane</keyword>
<feature type="transmembrane region" description="Helical" evidence="11">
    <location>
        <begin position="251"/>
        <end position="274"/>
    </location>
</feature>
<keyword evidence="15" id="KW-1185">Reference proteome</keyword>
<dbReference type="GO" id="GO:0005524">
    <property type="term" value="F:ATP binding"/>
    <property type="evidence" value="ECO:0007669"/>
    <property type="project" value="UniProtKB-KW"/>
</dbReference>
<dbReference type="PROSITE" id="PS50893">
    <property type="entry name" value="ABC_TRANSPORTER_2"/>
    <property type="match status" value="1"/>
</dbReference>
<keyword evidence="7" id="KW-1278">Translocase</keyword>
<keyword evidence="4 11" id="KW-0812">Transmembrane</keyword>
<dbReference type="InterPro" id="IPR011527">
    <property type="entry name" value="ABC1_TM_dom"/>
</dbReference>
<reference evidence="14" key="1">
    <citation type="journal article" date="2014" name="Int. J. Syst. Evol. Microbiol.">
        <title>Complete genome sequence of Corynebacterium casei LMG S-19264T (=DSM 44701T), isolated from a smear-ripened cheese.</title>
        <authorList>
            <consortium name="US DOE Joint Genome Institute (JGI-PGF)"/>
            <person name="Walter F."/>
            <person name="Albersmeier A."/>
            <person name="Kalinowski J."/>
            <person name="Ruckert C."/>
        </authorList>
    </citation>
    <scope>NUCLEOTIDE SEQUENCE</scope>
    <source>
        <strain evidence="14">KCTC 32182</strain>
    </source>
</reference>